<reference evidence="7" key="1">
    <citation type="submission" date="2018-05" db="EMBL/GenBank/DDBJ databases">
        <authorList>
            <person name="Lanie J.A."/>
            <person name="Ng W.-L."/>
            <person name="Kazmierczak K.M."/>
            <person name="Andrzejewski T.M."/>
            <person name="Davidsen T.M."/>
            <person name="Wayne K.J."/>
            <person name="Tettelin H."/>
            <person name="Glass J.I."/>
            <person name="Rusch D."/>
            <person name="Podicherti R."/>
            <person name="Tsui H.-C.T."/>
            <person name="Winkler M.E."/>
        </authorList>
    </citation>
    <scope>NUCLEOTIDE SEQUENCE</scope>
</reference>
<keyword evidence="4" id="KW-0663">Pyridoxal phosphate</keyword>
<dbReference type="Gene3D" id="3.40.50.1100">
    <property type="match status" value="2"/>
</dbReference>
<evidence type="ECO:0000256" key="3">
    <source>
        <dbReference type="ARBA" id="ARBA00018679"/>
    </source>
</evidence>
<evidence type="ECO:0000256" key="4">
    <source>
        <dbReference type="ARBA" id="ARBA00022898"/>
    </source>
</evidence>
<dbReference type="NCBIfam" id="TIGR00260">
    <property type="entry name" value="thrC"/>
    <property type="match status" value="1"/>
</dbReference>
<evidence type="ECO:0000256" key="2">
    <source>
        <dbReference type="ARBA" id="ARBA00005517"/>
    </source>
</evidence>
<sequence length="406" mass="44054">LESISKKSPEYWKSEIDIRVAGMKWPYSSGVWCMREWIAPDLHDDNIVSMHEGHSNLFFAERLGEKLGVKNLWVKLCGNSHTGSFKDLGMTVLVSVVKQMMQHNNPVRAIACASTGDTSASLAAYAAAAGIPAIVFLPRDKITSAQLIQPIANGAQVLALDTDFDGCMEIVRKVTEDNSIYLANSINSLRVEGQKSVAIEIVRQFKWEPPDWIIVPVGNLGNITALYKGLHLLNAIGIISRMPRLVGAQAANANPFYMSYQNGFIEKVSMTAKSTIASAIQIGDPVSYEKAVKAIKKTDGIVEEASEHELANAGALADLTGLYTCPHTAVALAVLTKLVRKGSIKSDQKVVVISTANGLKFTGSKKSYHSETIEHVKSLHANTAMNLPADATVVSDAIERKLNHSR</sequence>
<dbReference type="FunFam" id="3.40.50.1100:FF:000013">
    <property type="entry name" value="Threonine synthase"/>
    <property type="match status" value="1"/>
</dbReference>
<dbReference type="SUPFAM" id="SSF53686">
    <property type="entry name" value="Tryptophan synthase beta subunit-like PLP-dependent enzymes"/>
    <property type="match status" value="1"/>
</dbReference>
<dbReference type="InterPro" id="IPR004450">
    <property type="entry name" value="Thr_synthase-like"/>
</dbReference>
<proteinExistence type="inferred from homology"/>
<evidence type="ECO:0000313" key="7">
    <source>
        <dbReference type="EMBL" id="SVB61748.1"/>
    </source>
</evidence>
<protein>
    <recommendedName>
        <fullName evidence="3">Threonine synthase</fullName>
    </recommendedName>
</protein>
<gene>
    <name evidence="7" type="ORF">METZ01_LOCUS214602</name>
</gene>
<feature type="non-terminal residue" evidence="7">
    <location>
        <position position="1"/>
    </location>
</feature>
<dbReference type="EMBL" id="UINC01049679">
    <property type="protein sequence ID" value="SVB61748.1"/>
    <property type="molecule type" value="Genomic_DNA"/>
</dbReference>
<dbReference type="PIRSF" id="PIRSF038945">
    <property type="entry name" value="Thr_synthase"/>
    <property type="match status" value="1"/>
</dbReference>
<dbReference type="AlphaFoldDB" id="A0A382FF94"/>
<dbReference type="Pfam" id="PF00291">
    <property type="entry name" value="PALP"/>
    <property type="match status" value="1"/>
</dbReference>
<accession>A0A382FF94</accession>
<dbReference type="InterPro" id="IPR036052">
    <property type="entry name" value="TrpB-like_PALP_sf"/>
</dbReference>
<comment type="similarity">
    <text evidence="2">Belongs to the threonine synthase family.</text>
</comment>
<dbReference type="CDD" id="cd01563">
    <property type="entry name" value="Thr-synth_1"/>
    <property type="match status" value="1"/>
</dbReference>
<dbReference type="PANTHER" id="PTHR10314">
    <property type="entry name" value="CYSTATHIONINE BETA-SYNTHASE"/>
    <property type="match status" value="1"/>
</dbReference>
<dbReference type="GO" id="GO:0004795">
    <property type="term" value="F:threonine synthase activity"/>
    <property type="evidence" value="ECO:0007669"/>
    <property type="project" value="UniProtKB-EC"/>
</dbReference>
<organism evidence="7">
    <name type="scientific">marine metagenome</name>
    <dbReference type="NCBI Taxonomy" id="408172"/>
    <lineage>
        <taxon>unclassified sequences</taxon>
        <taxon>metagenomes</taxon>
        <taxon>ecological metagenomes</taxon>
    </lineage>
</organism>
<dbReference type="InterPro" id="IPR026260">
    <property type="entry name" value="Thr_Synthase_bac/arc"/>
</dbReference>
<comment type="catalytic activity">
    <reaction evidence="5">
        <text>O-phospho-L-homoserine + H2O = L-threonine + phosphate</text>
        <dbReference type="Rhea" id="RHEA:10840"/>
        <dbReference type="ChEBI" id="CHEBI:15377"/>
        <dbReference type="ChEBI" id="CHEBI:43474"/>
        <dbReference type="ChEBI" id="CHEBI:57590"/>
        <dbReference type="ChEBI" id="CHEBI:57926"/>
        <dbReference type="EC" id="4.2.3.1"/>
    </reaction>
</comment>
<dbReference type="InterPro" id="IPR050214">
    <property type="entry name" value="Cys_Synth/Cystath_Beta-Synth"/>
</dbReference>
<feature type="domain" description="Tryptophan synthase beta chain-like PALP" evidence="6">
    <location>
        <begin position="48"/>
        <end position="355"/>
    </location>
</feature>
<evidence type="ECO:0000256" key="1">
    <source>
        <dbReference type="ARBA" id="ARBA00001933"/>
    </source>
</evidence>
<evidence type="ECO:0000259" key="6">
    <source>
        <dbReference type="Pfam" id="PF00291"/>
    </source>
</evidence>
<name>A0A382FF94_9ZZZZ</name>
<dbReference type="GO" id="GO:0009088">
    <property type="term" value="P:threonine biosynthetic process"/>
    <property type="evidence" value="ECO:0007669"/>
    <property type="project" value="InterPro"/>
</dbReference>
<evidence type="ECO:0000256" key="5">
    <source>
        <dbReference type="ARBA" id="ARBA00049144"/>
    </source>
</evidence>
<comment type="cofactor">
    <cofactor evidence="1">
        <name>pyridoxal 5'-phosphate</name>
        <dbReference type="ChEBI" id="CHEBI:597326"/>
    </cofactor>
</comment>
<dbReference type="InterPro" id="IPR001926">
    <property type="entry name" value="TrpB-like_PALP"/>
</dbReference>